<evidence type="ECO:0000313" key="1">
    <source>
        <dbReference type="EMBL" id="ACH38926.2"/>
    </source>
</evidence>
<dbReference type="KEGG" id="gbm:Gbem_1912"/>
<dbReference type="Proteomes" id="UP000008825">
    <property type="component" value="Chromosome"/>
</dbReference>
<reference evidence="1 2" key="2">
    <citation type="journal article" date="2010" name="BMC Genomics">
        <title>The genome of Geobacter bemidjiensis, exemplar for the subsurface clade of Geobacter species that predominate in Fe(III)-reducing subsurface environments.</title>
        <authorList>
            <person name="Aklujkar M."/>
            <person name="Young N.D."/>
            <person name="Holmes D."/>
            <person name="Chavan M."/>
            <person name="Risso C."/>
            <person name="Kiss H.E."/>
            <person name="Han C.S."/>
            <person name="Land M.L."/>
            <person name="Lovley D.R."/>
        </authorList>
    </citation>
    <scope>NUCLEOTIDE SEQUENCE [LARGE SCALE GENOMIC DNA]</scope>
    <source>
        <strain evidence="2">ATCC BAA-1014 / DSM 16622 / JCM 12645 / Bem</strain>
    </source>
</reference>
<reference evidence="1 2" key="1">
    <citation type="submission" date="2008-07" db="EMBL/GenBank/DDBJ databases">
        <title>Complete sequence of Geobacter bemidjiensis BEM.</title>
        <authorList>
            <consortium name="US DOE Joint Genome Institute"/>
            <person name="Lucas S."/>
            <person name="Copeland A."/>
            <person name="Lapidus A."/>
            <person name="Glavina del Rio T."/>
            <person name="Dalin E."/>
            <person name="Tice H."/>
            <person name="Bruce D."/>
            <person name="Goodwin L."/>
            <person name="Pitluck S."/>
            <person name="Kiss H."/>
            <person name="Brettin T."/>
            <person name="Detter J.C."/>
            <person name="Han C."/>
            <person name="Kuske C.R."/>
            <person name="Schmutz J."/>
            <person name="Larimer F."/>
            <person name="Land M."/>
            <person name="Hauser L."/>
            <person name="Kyrpides N."/>
            <person name="Lykidis A."/>
            <person name="Lovley D."/>
            <person name="Richardson P."/>
        </authorList>
    </citation>
    <scope>NUCLEOTIDE SEQUENCE [LARGE SCALE GENOMIC DNA]</scope>
    <source>
        <strain evidence="2">ATCC BAA-1014 / DSM 16622 / JCM 12645 / Bem</strain>
    </source>
</reference>
<name>B5EB65_CITBB</name>
<keyword evidence="2" id="KW-1185">Reference proteome</keyword>
<dbReference type="AlphaFoldDB" id="B5EB65"/>
<organism evidence="1 2">
    <name type="scientific">Citrifermentans bemidjiense (strain ATCC BAA-1014 / DSM 16622 / JCM 12645 / Bem)</name>
    <name type="common">Geobacter bemidjiensis</name>
    <dbReference type="NCBI Taxonomy" id="404380"/>
    <lineage>
        <taxon>Bacteria</taxon>
        <taxon>Pseudomonadati</taxon>
        <taxon>Thermodesulfobacteriota</taxon>
        <taxon>Desulfuromonadia</taxon>
        <taxon>Geobacterales</taxon>
        <taxon>Geobacteraceae</taxon>
        <taxon>Citrifermentans</taxon>
    </lineage>
</organism>
<evidence type="ECO:0000313" key="2">
    <source>
        <dbReference type="Proteomes" id="UP000008825"/>
    </source>
</evidence>
<dbReference type="STRING" id="404380.Gbem_1912"/>
<sequence length="141" mass="16827">MVTTNNLTDFVCICEKSDIDFARITYECGAMKFVNERARFENDGMVKTYKFEEIYLDQSFNKFTKYEVIAIHNKAYLMYEVTGKEITIWVCYTEEKIRNSGYMTQLLNLLINKYKNKKITVDTHNQSLRHICNDLRINLFR</sequence>
<dbReference type="EMBL" id="CP001124">
    <property type="protein sequence ID" value="ACH38926.2"/>
    <property type="molecule type" value="Genomic_DNA"/>
</dbReference>
<proteinExistence type="predicted"/>
<accession>B5EB65</accession>
<dbReference type="HOGENOM" id="CLU_1822577_0_0_7"/>
<gene>
    <name evidence="1" type="ordered locus">Gbem_1912</name>
</gene>
<protein>
    <submittedName>
        <fullName evidence="1">Uncharacterized protein</fullName>
    </submittedName>
</protein>